<dbReference type="SMART" id="SM00184">
    <property type="entry name" value="RING"/>
    <property type="match status" value="1"/>
</dbReference>
<evidence type="ECO:0000256" key="3">
    <source>
        <dbReference type="ARBA" id="ARBA00022833"/>
    </source>
</evidence>
<keyword evidence="5" id="KW-0175">Coiled coil</keyword>
<dbReference type="InterPro" id="IPR000571">
    <property type="entry name" value="Znf_CCCH"/>
</dbReference>
<feature type="zinc finger region" description="C3H1-type" evidence="4">
    <location>
        <begin position="20"/>
        <end position="47"/>
    </location>
</feature>
<dbReference type="PROSITE" id="PS50103">
    <property type="entry name" value="ZF_C3H1"/>
    <property type="match status" value="1"/>
</dbReference>
<keyword evidence="1 4" id="KW-0479">Metal-binding</keyword>
<gene>
    <name evidence="9" type="ORF">GSOID_T00013018001</name>
</gene>
<evidence type="ECO:0000259" key="7">
    <source>
        <dbReference type="PROSITE" id="PS50089"/>
    </source>
</evidence>
<dbReference type="GO" id="GO:0008270">
    <property type="term" value="F:zinc ion binding"/>
    <property type="evidence" value="ECO:0007669"/>
    <property type="project" value="UniProtKB-KW"/>
</dbReference>
<dbReference type="SUPFAM" id="SSF57850">
    <property type="entry name" value="RING/U-box"/>
    <property type="match status" value="1"/>
</dbReference>
<reference evidence="9" key="1">
    <citation type="journal article" date="2010" name="Science">
        <title>Plasticity of animal genome architecture unmasked by rapid evolution of a pelagic tunicate.</title>
        <authorList>
            <person name="Denoeud F."/>
            <person name="Henriet S."/>
            <person name="Mungpakdee S."/>
            <person name="Aury J.M."/>
            <person name="Da Silva C."/>
            <person name="Brinkmann H."/>
            <person name="Mikhaleva J."/>
            <person name="Olsen L.C."/>
            <person name="Jubin C."/>
            <person name="Canestro C."/>
            <person name="Bouquet J.M."/>
            <person name="Danks G."/>
            <person name="Poulain J."/>
            <person name="Campsteijn C."/>
            <person name="Adamski M."/>
            <person name="Cross I."/>
            <person name="Yadetie F."/>
            <person name="Muffato M."/>
            <person name="Louis A."/>
            <person name="Butcher S."/>
            <person name="Tsagkogeorga G."/>
            <person name="Konrad A."/>
            <person name="Singh S."/>
            <person name="Jensen M.F."/>
            <person name="Cong E.H."/>
            <person name="Eikeseth-Otteraa H."/>
            <person name="Noel B."/>
            <person name="Anthouard V."/>
            <person name="Porcel B.M."/>
            <person name="Kachouri-Lafond R."/>
            <person name="Nishino A."/>
            <person name="Ugolini M."/>
            <person name="Chourrout P."/>
            <person name="Nishida H."/>
            <person name="Aasland R."/>
            <person name="Huzurbazar S."/>
            <person name="Westhof E."/>
            <person name="Delsuc F."/>
            <person name="Lehrach H."/>
            <person name="Reinhardt R."/>
            <person name="Weissenbach J."/>
            <person name="Roy S.W."/>
            <person name="Artiguenave F."/>
            <person name="Postlethwait J.H."/>
            <person name="Manak J.R."/>
            <person name="Thompson E.M."/>
            <person name="Jaillon O."/>
            <person name="Du Pasquier L."/>
            <person name="Boudinot P."/>
            <person name="Liberles D.A."/>
            <person name="Volff J.N."/>
            <person name="Philippe H."/>
            <person name="Lenhard B."/>
            <person name="Roest Crollius H."/>
            <person name="Wincker P."/>
            <person name="Chourrout D."/>
        </authorList>
    </citation>
    <scope>NUCLEOTIDE SEQUENCE [LARGE SCALE GENOMIC DNA]</scope>
</reference>
<evidence type="ECO:0000313" key="10">
    <source>
        <dbReference type="Proteomes" id="UP000001307"/>
    </source>
</evidence>
<keyword evidence="2 4" id="KW-0863">Zinc-finger</keyword>
<feature type="domain" description="C3H1-type" evidence="8">
    <location>
        <begin position="20"/>
        <end position="47"/>
    </location>
</feature>
<feature type="compositionally biased region" description="Acidic residues" evidence="6">
    <location>
        <begin position="146"/>
        <end position="160"/>
    </location>
</feature>
<dbReference type="Gene3D" id="4.10.1000.10">
    <property type="entry name" value="Zinc finger, CCCH-type"/>
    <property type="match status" value="1"/>
</dbReference>
<evidence type="ECO:0000256" key="1">
    <source>
        <dbReference type="ARBA" id="ARBA00022723"/>
    </source>
</evidence>
<accession>E4XK68</accession>
<name>E4XK68_OIKDI</name>
<feature type="coiled-coil region" evidence="5">
    <location>
        <begin position="262"/>
        <end position="296"/>
    </location>
</feature>
<evidence type="ECO:0000259" key="8">
    <source>
        <dbReference type="PROSITE" id="PS50103"/>
    </source>
</evidence>
<dbReference type="OrthoDB" id="250836at2759"/>
<dbReference type="EMBL" id="FN653063">
    <property type="protein sequence ID" value="CBY24845.1"/>
    <property type="molecule type" value="Genomic_DNA"/>
</dbReference>
<feature type="region of interest" description="Disordered" evidence="6">
    <location>
        <begin position="141"/>
        <end position="160"/>
    </location>
</feature>
<dbReference type="Gene3D" id="3.30.40.10">
    <property type="entry name" value="Zinc/RING finger domain, C3HC4 (zinc finger)"/>
    <property type="match status" value="1"/>
</dbReference>
<evidence type="ECO:0000256" key="6">
    <source>
        <dbReference type="SAM" id="MobiDB-lite"/>
    </source>
</evidence>
<dbReference type="InParanoid" id="E4XK68"/>
<dbReference type="PROSITE" id="PS50089">
    <property type="entry name" value="ZF_RING_2"/>
    <property type="match status" value="1"/>
</dbReference>
<protein>
    <recommendedName>
        <fullName evidence="11">RING-type E3 ubiquitin transferase</fullName>
    </recommendedName>
</protein>
<dbReference type="AlphaFoldDB" id="E4XK68"/>
<evidence type="ECO:0000256" key="2">
    <source>
        <dbReference type="ARBA" id="ARBA00022771"/>
    </source>
</evidence>
<sequence>MSGRGGFSGRGRGRGAGLNGSNRPVCRFFLNNTCSFGSRCRNYHPPPNRPSQRQCPNDNWQLANRNSAIHGAGNSNASGSEMSLNDFGSRETDLFTSLFSVAPDSSATEHRPTPRVRLLHPEPSANVTPANRIPDDALLTRAVPPDELDEDDLEDGEIDEEDYESDLDYNDLYQDDAQDMEDYMLALGSDDDDFSEYGDVQFQFGQQAMLNNNDSGDQLWDELHRGLMRGGFQRQERVAAQPNNAPAAATGELNVADIQSFATRMTQSIESKDAEIKQLKEEVERLKEIIESDNEKKDGRLCTLKCGVCLDIKKATQFSVNSPCGHCFCKTCNDSLKGNRDSKCPKCRARVHKQTAIFV</sequence>
<feature type="domain" description="RING-type" evidence="7">
    <location>
        <begin position="306"/>
        <end position="348"/>
    </location>
</feature>
<dbReference type="InterPro" id="IPR001841">
    <property type="entry name" value="Znf_RING"/>
</dbReference>
<dbReference type="InterPro" id="IPR013083">
    <property type="entry name" value="Znf_RING/FYVE/PHD"/>
</dbReference>
<organism evidence="9">
    <name type="scientific">Oikopleura dioica</name>
    <name type="common">Tunicate</name>
    <dbReference type="NCBI Taxonomy" id="34765"/>
    <lineage>
        <taxon>Eukaryota</taxon>
        <taxon>Metazoa</taxon>
        <taxon>Chordata</taxon>
        <taxon>Tunicata</taxon>
        <taxon>Appendicularia</taxon>
        <taxon>Copelata</taxon>
        <taxon>Oikopleuridae</taxon>
        <taxon>Oikopleura</taxon>
    </lineage>
</organism>
<proteinExistence type="predicted"/>
<evidence type="ECO:0000256" key="4">
    <source>
        <dbReference type="PROSITE-ProRule" id="PRU00723"/>
    </source>
</evidence>
<evidence type="ECO:0000313" key="9">
    <source>
        <dbReference type="EMBL" id="CBY24845.1"/>
    </source>
</evidence>
<dbReference type="Proteomes" id="UP000001307">
    <property type="component" value="Unassembled WGS sequence"/>
</dbReference>
<evidence type="ECO:0008006" key="11">
    <source>
        <dbReference type="Google" id="ProtNLM"/>
    </source>
</evidence>
<keyword evidence="10" id="KW-1185">Reference proteome</keyword>
<keyword evidence="3 4" id="KW-0862">Zinc</keyword>
<dbReference type="SMART" id="SM00356">
    <property type="entry name" value="ZnF_C3H1"/>
    <property type="match status" value="1"/>
</dbReference>
<evidence type="ECO:0000256" key="5">
    <source>
        <dbReference type="SAM" id="Coils"/>
    </source>
</evidence>
<feature type="region of interest" description="Disordered" evidence="6">
    <location>
        <begin position="104"/>
        <end position="131"/>
    </location>
</feature>